<feature type="transmembrane region" description="Helical" evidence="8">
    <location>
        <begin position="52"/>
        <end position="74"/>
    </location>
</feature>
<feature type="transmembrane region" description="Helical" evidence="8">
    <location>
        <begin position="86"/>
        <end position="107"/>
    </location>
</feature>
<sequence>MKNPAIRFIVTFLFLFLLFYYFNLAFIGLASPGNYYSSFLAGHFNYIQWLRSLLLSCSALILKAFGFDVIYNHIDLLVAGKGTIRLAYDCLGLGVMSFFTAFVIAYPKKLRSKLWFLISGLLGIQFLNIIRFVLLALFWSKKTNRIVDHHTIFNIIIYILIMICLYFWVKREPGVKNQESR</sequence>
<dbReference type="NCBIfam" id="NF046083">
    <property type="entry name" value="exosort_XrtY"/>
    <property type="match status" value="1"/>
</dbReference>
<dbReference type="Proteomes" id="UP000541583">
    <property type="component" value="Unassembled WGS sequence"/>
</dbReference>
<evidence type="ECO:0000313" key="10">
    <source>
        <dbReference type="EMBL" id="MBB6128032.1"/>
    </source>
</evidence>
<evidence type="ECO:0000256" key="5">
    <source>
        <dbReference type="ARBA" id="ARBA00022801"/>
    </source>
</evidence>
<dbReference type="InterPro" id="IPR019127">
    <property type="entry name" value="Exosortase"/>
</dbReference>
<evidence type="ECO:0000256" key="8">
    <source>
        <dbReference type="SAM" id="Phobius"/>
    </source>
</evidence>
<keyword evidence="7 8" id="KW-0472">Membrane</keyword>
<dbReference type="GO" id="GO:0008233">
    <property type="term" value="F:peptidase activity"/>
    <property type="evidence" value="ECO:0007669"/>
    <property type="project" value="UniProtKB-KW"/>
</dbReference>
<organism evidence="10 12">
    <name type="scientific">Mucilaginibacter lappiensis</name>
    <dbReference type="NCBI Taxonomy" id="354630"/>
    <lineage>
        <taxon>Bacteria</taxon>
        <taxon>Pseudomonadati</taxon>
        <taxon>Bacteroidota</taxon>
        <taxon>Sphingobacteriia</taxon>
        <taxon>Sphingobacteriales</taxon>
        <taxon>Sphingobacteriaceae</taxon>
        <taxon>Mucilaginibacter</taxon>
    </lineage>
</organism>
<feature type="transmembrane region" description="Helical" evidence="8">
    <location>
        <begin position="6"/>
        <end position="31"/>
    </location>
</feature>
<feature type="transmembrane region" description="Helical" evidence="8">
    <location>
        <begin position="151"/>
        <end position="169"/>
    </location>
</feature>
<evidence type="ECO:0000256" key="6">
    <source>
        <dbReference type="ARBA" id="ARBA00022989"/>
    </source>
</evidence>
<keyword evidence="5" id="KW-0378">Hydrolase</keyword>
<proteinExistence type="predicted"/>
<dbReference type="Pfam" id="PF09721">
    <property type="entry name" value="Exosortase_EpsH"/>
    <property type="match status" value="1"/>
</dbReference>
<dbReference type="OrthoDB" id="793901at2"/>
<evidence type="ECO:0000256" key="4">
    <source>
        <dbReference type="ARBA" id="ARBA00022692"/>
    </source>
</evidence>
<keyword evidence="4 8" id="KW-0812">Transmembrane</keyword>
<comment type="subcellular location">
    <subcellularLocation>
        <location evidence="1">Cell membrane</location>
        <topology evidence="1">Multi-pass membrane protein</topology>
    </subcellularLocation>
</comment>
<keyword evidence="11" id="KW-1185">Reference proteome</keyword>
<dbReference type="AlphaFoldDB" id="A0A1N7CAG4"/>
<dbReference type="GO" id="GO:0006508">
    <property type="term" value="P:proteolysis"/>
    <property type="evidence" value="ECO:0007669"/>
    <property type="project" value="UniProtKB-KW"/>
</dbReference>
<dbReference type="STRING" id="354630.SAMN05421821_10960"/>
<keyword evidence="3" id="KW-0645">Protease</keyword>
<dbReference type="NCBIfam" id="TIGR04178">
    <property type="entry name" value="exo_archaeo"/>
    <property type="match status" value="1"/>
</dbReference>
<evidence type="ECO:0000256" key="3">
    <source>
        <dbReference type="ARBA" id="ARBA00022670"/>
    </source>
</evidence>
<gene>
    <name evidence="10" type="ORF">HDF22_002145</name>
    <name evidence="9" type="ORF">HDF23_003686</name>
</gene>
<comment type="caution">
    <text evidence="10">The sequence shown here is derived from an EMBL/GenBank/DDBJ whole genome shotgun (WGS) entry which is preliminary data.</text>
</comment>
<accession>A0A1N7CAG4</accession>
<feature type="transmembrane region" description="Helical" evidence="8">
    <location>
        <begin position="114"/>
        <end position="139"/>
    </location>
</feature>
<dbReference type="EMBL" id="JACHCA010000005">
    <property type="protein sequence ID" value="MBB6128032.1"/>
    <property type="molecule type" value="Genomic_DNA"/>
</dbReference>
<evidence type="ECO:0000256" key="1">
    <source>
        <dbReference type="ARBA" id="ARBA00004651"/>
    </source>
</evidence>
<evidence type="ECO:0000256" key="7">
    <source>
        <dbReference type="ARBA" id="ARBA00023136"/>
    </source>
</evidence>
<evidence type="ECO:0000313" key="9">
    <source>
        <dbReference type="EMBL" id="MBB6110925.1"/>
    </source>
</evidence>
<dbReference type="RefSeq" id="WP_076374670.1">
    <property type="nucleotide sequence ID" value="NZ_FTMG01000009.1"/>
</dbReference>
<evidence type="ECO:0000313" key="12">
    <source>
        <dbReference type="Proteomes" id="UP000548326"/>
    </source>
</evidence>
<keyword evidence="2" id="KW-1003">Cell membrane</keyword>
<evidence type="ECO:0000313" key="11">
    <source>
        <dbReference type="Proteomes" id="UP000541583"/>
    </source>
</evidence>
<reference evidence="11 12" key="1">
    <citation type="submission" date="2020-08" db="EMBL/GenBank/DDBJ databases">
        <title>Genomic Encyclopedia of Type Strains, Phase IV (KMG-V): Genome sequencing to study the core and pangenomes of soil and plant-associated prokaryotes.</title>
        <authorList>
            <person name="Whitman W."/>
        </authorList>
    </citation>
    <scope>NUCLEOTIDE SEQUENCE [LARGE SCALE GENOMIC DNA]</scope>
    <source>
        <strain evidence="9 11">ANJLi2</strain>
        <strain evidence="10 12">MP601</strain>
    </source>
</reference>
<dbReference type="EMBL" id="JACHCB010000009">
    <property type="protein sequence ID" value="MBB6110925.1"/>
    <property type="molecule type" value="Genomic_DNA"/>
</dbReference>
<dbReference type="GO" id="GO:0005886">
    <property type="term" value="C:plasma membrane"/>
    <property type="evidence" value="ECO:0007669"/>
    <property type="project" value="UniProtKB-SubCell"/>
</dbReference>
<dbReference type="Proteomes" id="UP000548326">
    <property type="component" value="Unassembled WGS sequence"/>
</dbReference>
<protein>
    <submittedName>
        <fullName evidence="10">Exosortase/archaeosortase family protein</fullName>
    </submittedName>
</protein>
<name>A0A1N7CAG4_9SPHI</name>
<dbReference type="InterPro" id="IPR026392">
    <property type="entry name" value="Exo/Archaeosortase_dom"/>
</dbReference>
<keyword evidence="6 8" id="KW-1133">Transmembrane helix</keyword>
<evidence type="ECO:0000256" key="2">
    <source>
        <dbReference type="ARBA" id="ARBA00022475"/>
    </source>
</evidence>